<keyword evidence="3" id="KW-0560">Oxidoreductase</keyword>
<evidence type="ECO:0000256" key="2">
    <source>
        <dbReference type="ARBA" id="ARBA00022723"/>
    </source>
</evidence>
<evidence type="ECO:0000256" key="1">
    <source>
        <dbReference type="ARBA" id="ARBA00022485"/>
    </source>
</evidence>
<keyword evidence="4" id="KW-0408">Iron</keyword>
<dbReference type="EMBL" id="CADCWM010001009">
    <property type="protein sequence ID" value="CAA9586815.1"/>
    <property type="molecule type" value="Genomic_DNA"/>
</dbReference>
<sequence length="444" mass="47214">MQAYYATLPQLAEVDVLVVGAGSAGCVAAIAAARAGARTMVVERYGFMGGISTGVLDTFYGFYTPGVPKKVVGGIPDLVVAELEARGVAFLRPNTFGAGGGVTYDPETLKMVWDDLALASGARILLHSFCTDVLAADGGRRVAGVVVDGKRGLLRIAARQVVDATGDADICFRAGAPYEKAGEHEPAQTLTTTFRLANVDVERARSFPKDELHALMREANASGRFQLPREEGSIHRTPQLGVMLAIMTRIDGHDPTDPESLTAAEIAGRRQVREYVRFLVECVPGYQGARLVALSTQIGIRETRRIEGDYRLTVEDVLGARKFADTIGQCGAPVEDHHGGRDTRWVYIPEGGVYDIPFRALIPRGLDNVLVAGRCLSATHEAHASCRSMGQCMAMGEAAGTAAALCAAGDTDPRGLDVGLLQDRLVGGGAVLYDGQQTVLEREG</sequence>
<dbReference type="GO" id="GO:0016491">
    <property type="term" value="F:oxidoreductase activity"/>
    <property type="evidence" value="ECO:0007669"/>
    <property type="project" value="UniProtKB-KW"/>
</dbReference>
<evidence type="ECO:0000256" key="4">
    <source>
        <dbReference type="ARBA" id="ARBA00023004"/>
    </source>
</evidence>
<reference evidence="6" key="1">
    <citation type="submission" date="2020-02" db="EMBL/GenBank/DDBJ databases">
        <authorList>
            <person name="Meier V. D."/>
        </authorList>
    </citation>
    <scope>NUCLEOTIDE SEQUENCE</scope>
    <source>
        <strain evidence="6">AVDCRST_MAG88</strain>
    </source>
</reference>
<dbReference type="SUPFAM" id="SSF51905">
    <property type="entry name" value="FAD/NAD(P)-binding domain"/>
    <property type="match status" value="1"/>
</dbReference>
<name>A0A6J4VSY4_9BACT</name>
<accession>A0A6J4VSY4</accession>
<evidence type="ECO:0000256" key="3">
    <source>
        <dbReference type="ARBA" id="ARBA00023002"/>
    </source>
</evidence>
<dbReference type="GO" id="GO:0046872">
    <property type="term" value="F:metal ion binding"/>
    <property type="evidence" value="ECO:0007669"/>
    <property type="project" value="UniProtKB-KW"/>
</dbReference>
<dbReference type="PANTHER" id="PTHR43498">
    <property type="entry name" value="FERREDOXIN:COB-COM HETERODISULFIDE REDUCTASE SUBUNIT A"/>
    <property type="match status" value="1"/>
</dbReference>
<keyword evidence="1" id="KW-0004">4Fe-4S</keyword>
<keyword evidence="5" id="KW-0411">Iron-sulfur</keyword>
<dbReference type="PANTHER" id="PTHR43498:SF1">
    <property type="entry name" value="COB--COM HETERODISULFIDE REDUCTASE IRON-SULFUR SUBUNIT A"/>
    <property type="match status" value="1"/>
</dbReference>
<dbReference type="GO" id="GO:0051539">
    <property type="term" value="F:4 iron, 4 sulfur cluster binding"/>
    <property type="evidence" value="ECO:0007669"/>
    <property type="project" value="UniProtKB-KW"/>
</dbReference>
<dbReference type="Gene3D" id="3.50.50.60">
    <property type="entry name" value="FAD/NAD(P)-binding domain"/>
    <property type="match status" value="1"/>
</dbReference>
<dbReference type="Pfam" id="PF12831">
    <property type="entry name" value="FAD_oxidored"/>
    <property type="match status" value="1"/>
</dbReference>
<dbReference type="PRINTS" id="PR00411">
    <property type="entry name" value="PNDRDTASEI"/>
</dbReference>
<proteinExistence type="predicted"/>
<gene>
    <name evidence="6" type="ORF">AVDCRST_MAG88-4076</name>
</gene>
<dbReference type="InterPro" id="IPR039650">
    <property type="entry name" value="HdrA-like"/>
</dbReference>
<dbReference type="AlphaFoldDB" id="A0A6J4VSY4"/>
<protein>
    <recommendedName>
        <fullName evidence="7">FAD-dependent oxidoreductase</fullName>
    </recommendedName>
</protein>
<keyword evidence="2" id="KW-0479">Metal-binding</keyword>
<dbReference type="InterPro" id="IPR036188">
    <property type="entry name" value="FAD/NAD-bd_sf"/>
</dbReference>
<evidence type="ECO:0000313" key="6">
    <source>
        <dbReference type="EMBL" id="CAA9586815.1"/>
    </source>
</evidence>
<organism evidence="6">
    <name type="scientific">uncultured Thermomicrobiales bacterium</name>
    <dbReference type="NCBI Taxonomy" id="1645740"/>
    <lineage>
        <taxon>Bacteria</taxon>
        <taxon>Pseudomonadati</taxon>
        <taxon>Thermomicrobiota</taxon>
        <taxon>Thermomicrobia</taxon>
        <taxon>Thermomicrobiales</taxon>
        <taxon>environmental samples</taxon>
    </lineage>
</organism>
<evidence type="ECO:0000256" key="5">
    <source>
        <dbReference type="ARBA" id="ARBA00023014"/>
    </source>
</evidence>
<evidence type="ECO:0008006" key="7">
    <source>
        <dbReference type="Google" id="ProtNLM"/>
    </source>
</evidence>